<dbReference type="AlphaFoldDB" id="H3ZQA2"/>
<evidence type="ECO:0000256" key="3">
    <source>
        <dbReference type="ARBA" id="ARBA00022723"/>
    </source>
</evidence>
<comment type="function">
    <text evidence="5">Toxic component of a toxin-antitoxin (TA) system. An RNase.</text>
</comment>
<keyword evidence="3 5" id="KW-0479">Metal-binding</keyword>
<dbReference type="GeneID" id="16550002"/>
<dbReference type="GO" id="GO:0003677">
    <property type="term" value="F:DNA binding"/>
    <property type="evidence" value="ECO:0007669"/>
    <property type="project" value="UniProtKB-KW"/>
</dbReference>
<proteinExistence type="inferred from homology"/>
<evidence type="ECO:0000256" key="2">
    <source>
        <dbReference type="ARBA" id="ARBA00022722"/>
    </source>
</evidence>
<dbReference type="EMBL" id="CP006670">
    <property type="protein sequence ID" value="EHR77896.1"/>
    <property type="molecule type" value="Genomic_DNA"/>
</dbReference>
<reference evidence="7 8" key="1">
    <citation type="journal article" date="2012" name="J. Bacteriol.">
        <title>Genome sequence of the model hyperthermophilic archaeon Thermococcus litoralis NS-C.</title>
        <authorList>
            <person name="Gardner A.F."/>
            <person name="Kumar S."/>
            <person name="Perler F.B."/>
        </authorList>
    </citation>
    <scope>NUCLEOTIDE SEQUENCE [LARGE SCALE GENOMIC DNA]</scope>
    <source>
        <strain evidence="8">ATCC 51850 / DSM 5473 / JCM 8560 / NS-C</strain>
    </source>
</reference>
<feature type="binding site" evidence="5">
    <location>
        <position position="100"/>
    </location>
    <ligand>
        <name>Mg(2+)</name>
        <dbReference type="ChEBI" id="CHEBI:18420"/>
    </ligand>
</feature>
<dbReference type="OrthoDB" id="90145at2157"/>
<evidence type="ECO:0000313" key="7">
    <source>
        <dbReference type="EMBL" id="EHR77896.1"/>
    </source>
</evidence>
<dbReference type="InterPro" id="IPR029060">
    <property type="entry name" value="PIN-like_dom_sf"/>
</dbReference>
<feature type="binding site" evidence="5">
    <location>
        <position position="6"/>
    </location>
    <ligand>
        <name>Mg(2+)</name>
        <dbReference type="ChEBI" id="CHEBI:18420"/>
    </ligand>
</feature>
<dbReference type="KEGG" id="tlt:OCC_03402"/>
<keyword evidence="5" id="KW-0800">Toxin</keyword>
<dbReference type="HOGENOM" id="CLU_153004_0_0_2"/>
<dbReference type="PaxDb" id="523849-OCC_03402"/>
<evidence type="ECO:0000256" key="5">
    <source>
        <dbReference type="HAMAP-Rule" id="MF_00265"/>
    </source>
</evidence>
<keyword evidence="7" id="KW-0238">DNA-binding</keyword>
<dbReference type="RefSeq" id="WP_004069570.1">
    <property type="nucleotide sequence ID" value="NC_022084.1"/>
</dbReference>
<feature type="domain" description="PIN" evidence="6">
    <location>
        <begin position="1"/>
        <end position="122"/>
    </location>
</feature>
<gene>
    <name evidence="5" type="primary">vapC</name>
    <name evidence="7" type="ORF">OCC_03402</name>
</gene>
<dbReference type="InterPro" id="IPR002716">
    <property type="entry name" value="PIN_dom"/>
</dbReference>
<dbReference type="GO" id="GO:0016787">
    <property type="term" value="F:hydrolase activity"/>
    <property type="evidence" value="ECO:0007669"/>
    <property type="project" value="UniProtKB-KW"/>
</dbReference>
<name>H3ZQA2_THELN</name>
<dbReference type="EC" id="3.1.-.-" evidence="5"/>
<dbReference type="PANTHER" id="PTHR39664">
    <property type="match status" value="1"/>
</dbReference>
<dbReference type="SUPFAM" id="SSF88723">
    <property type="entry name" value="PIN domain-like"/>
    <property type="match status" value="1"/>
</dbReference>
<keyword evidence="8" id="KW-1185">Reference proteome</keyword>
<evidence type="ECO:0000313" key="8">
    <source>
        <dbReference type="Proteomes" id="UP000015502"/>
    </source>
</evidence>
<dbReference type="Gene3D" id="3.40.50.1010">
    <property type="entry name" value="5'-nuclease"/>
    <property type="match status" value="1"/>
</dbReference>
<dbReference type="GO" id="GO:0004540">
    <property type="term" value="F:RNA nuclease activity"/>
    <property type="evidence" value="ECO:0007669"/>
    <property type="project" value="InterPro"/>
</dbReference>
<keyword evidence="5" id="KW-0460">Magnesium</keyword>
<keyword evidence="1 5" id="KW-1277">Toxin-antitoxin system</keyword>
<dbReference type="GO" id="GO:0000287">
    <property type="term" value="F:magnesium ion binding"/>
    <property type="evidence" value="ECO:0007669"/>
    <property type="project" value="UniProtKB-UniRule"/>
</dbReference>
<dbReference type="GO" id="GO:0090729">
    <property type="term" value="F:toxin activity"/>
    <property type="evidence" value="ECO:0007669"/>
    <property type="project" value="UniProtKB-KW"/>
</dbReference>
<dbReference type="PANTHER" id="PTHR39664:SF2">
    <property type="entry name" value="NUCLEIC ACID-BINDING PROTEIN, CONTAINING PIN DOMAIN-RELATED"/>
    <property type="match status" value="1"/>
</dbReference>
<dbReference type="Proteomes" id="UP000015502">
    <property type="component" value="Chromosome"/>
</dbReference>
<evidence type="ECO:0000259" key="6">
    <source>
        <dbReference type="SMART" id="SM00670"/>
    </source>
</evidence>
<dbReference type="STRING" id="523849.OCC_03402"/>
<keyword evidence="2 5" id="KW-0540">Nuclease</keyword>
<comment type="similarity">
    <text evidence="5">Belongs to the PINc/VapC protein family.</text>
</comment>
<dbReference type="HAMAP" id="MF_00265">
    <property type="entry name" value="VapC_Nob1"/>
    <property type="match status" value="1"/>
</dbReference>
<keyword evidence="4 5" id="KW-0378">Hydrolase</keyword>
<dbReference type="CDD" id="cd18684">
    <property type="entry name" value="PIN_VapC-like"/>
    <property type="match status" value="1"/>
</dbReference>
<evidence type="ECO:0000256" key="1">
    <source>
        <dbReference type="ARBA" id="ARBA00022649"/>
    </source>
</evidence>
<comment type="cofactor">
    <cofactor evidence="5">
        <name>Mg(2+)</name>
        <dbReference type="ChEBI" id="CHEBI:18420"/>
    </cofactor>
</comment>
<protein>
    <recommendedName>
        <fullName evidence="5">Ribonuclease VapC</fullName>
        <shortName evidence="5">RNase VapC</shortName>
        <ecNumber evidence="5">3.1.-.-</ecNumber>
    </recommendedName>
    <alternativeName>
        <fullName evidence="5">Putative toxin VapC</fullName>
    </alternativeName>
</protein>
<dbReference type="InterPro" id="IPR022907">
    <property type="entry name" value="VapC_family"/>
</dbReference>
<organism evidence="7 8">
    <name type="scientific">Thermococcus litoralis (strain ATCC 51850 / DSM 5473 / JCM 8560 / NS-C)</name>
    <dbReference type="NCBI Taxonomy" id="523849"/>
    <lineage>
        <taxon>Archaea</taxon>
        <taxon>Methanobacteriati</taxon>
        <taxon>Methanobacteriota</taxon>
        <taxon>Thermococci</taxon>
        <taxon>Thermococcales</taxon>
        <taxon>Thermococcaceae</taxon>
        <taxon>Thermococcus</taxon>
    </lineage>
</organism>
<dbReference type="SMART" id="SM00670">
    <property type="entry name" value="PINc"/>
    <property type="match status" value="1"/>
</dbReference>
<sequence>MSAVIDTNVLIYDTFSDSGFHEKARSLLNSLDKWYVPSIVLQEYVWFFKNQGFSVKEARTMLLEYTSDPRFRSLVDDYKIILRALELLEREKLSLSRFNDTVILIHALEKGYLATFDQRLRKLATKLGVKVLPKEF</sequence>
<evidence type="ECO:0000256" key="4">
    <source>
        <dbReference type="ARBA" id="ARBA00022801"/>
    </source>
</evidence>
<dbReference type="Pfam" id="PF01850">
    <property type="entry name" value="PIN"/>
    <property type="match status" value="1"/>
</dbReference>
<accession>H3ZQA2</accession>